<proteinExistence type="predicted"/>
<name>A0AAN9K0Z9_CANGL</name>
<evidence type="ECO:0000313" key="4">
    <source>
        <dbReference type="Proteomes" id="UP001367508"/>
    </source>
</evidence>
<keyword evidence="2" id="KW-0732">Signal</keyword>
<sequence length="75" mass="7778">MASPMKLTLFSACILIFVVVVGAQYGGDSGSNSGSDMPGMNMGPAPHSFASPITPAVITIILSFMLTFLVANERV</sequence>
<keyword evidence="1" id="KW-1133">Transmembrane helix</keyword>
<comment type="caution">
    <text evidence="3">The sequence shown here is derived from an EMBL/GenBank/DDBJ whole genome shotgun (WGS) entry which is preliminary data.</text>
</comment>
<dbReference type="EMBL" id="JAYMYQ010000010">
    <property type="protein sequence ID" value="KAK7307194.1"/>
    <property type="molecule type" value="Genomic_DNA"/>
</dbReference>
<organism evidence="3 4">
    <name type="scientific">Canavalia gladiata</name>
    <name type="common">Sword bean</name>
    <name type="synonym">Dolichos gladiatus</name>
    <dbReference type="NCBI Taxonomy" id="3824"/>
    <lineage>
        <taxon>Eukaryota</taxon>
        <taxon>Viridiplantae</taxon>
        <taxon>Streptophyta</taxon>
        <taxon>Embryophyta</taxon>
        <taxon>Tracheophyta</taxon>
        <taxon>Spermatophyta</taxon>
        <taxon>Magnoliopsida</taxon>
        <taxon>eudicotyledons</taxon>
        <taxon>Gunneridae</taxon>
        <taxon>Pentapetalae</taxon>
        <taxon>rosids</taxon>
        <taxon>fabids</taxon>
        <taxon>Fabales</taxon>
        <taxon>Fabaceae</taxon>
        <taxon>Papilionoideae</taxon>
        <taxon>50 kb inversion clade</taxon>
        <taxon>NPAAA clade</taxon>
        <taxon>indigoferoid/millettioid clade</taxon>
        <taxon>Phaseoleae</taxon>
        <taxon>Canavalia</taxon>
    </lineage>
</organism>
<keyword evidence="4" id="KW-1185">Reference proteome</keyword>
<keyword evidence="1" id="KW-0812">Transmembrane</keyword>
<dbReference type="AlphaFoldDB" id="A0AAN9K0Z9"/>
<protein>
    <recommendedName>
        <fullName evidence="5">Transmembrane protein</fullName>
    </recommendedName>
</protein>
<keyword evidence="1" id="KW-0472">Membrane</keyword>
<reference evidence="3 4" key="1">
    <citation type="submission" date="2024-01" db="EMBL/GenBank/DDBJ databases">
        <title>The genomes of 5 underutilized Papilionoideae crops provide insights into root nodulation and disease resistanc.</title>
        <authorList>
            <person name="Jiang F."/>
        </authorList>
    </citation>
    <scope>NUCLEOTIDE SEQUENCE [LARGE SCALE GENOMIC DNA]</scope>
    <source>
        <strain evidence="3">LVBAO_FW01</strain>
        <tissue evidence="3">Leaves</tissue>
    </source>
</reference>
<evidence type="ECO:0008006" key="5">
    <source>
        <dbReference type="Google" id="ProtNLM"/>
    </source>
</evidence>
<evidence type="ECO:0000256" key="1">
    <source>
        <dbReference type="SAM" id="Phobius"/>
    </source>
</evidence>
<feature type="signal peptide" evidence="2">
    <location>
        <begin position="1"/>
        <end position="23"/>
    </location>
</feature>
<gene>
    <name evidence="3" type="ORF">VNO77_40025</name>
</gene>
<evidence type="ECO:0000313" key="3">
    <source>
        <dbReference type="EMBL" id="KAK7307194.1"/>
    </source>
</evidence>
<dbReference type="Proteomes" id="UP001367508">
    <property type="component" value="Unassembled WGS sequence"/>
</dbReference>
<feature type="chain" id="PRO_5042941196" description="Transmembrane protein" evidence="2">
    <location>
        <begin position="24"/>
        <end position="75"/>
    </location>
</feature>
<evidence type="ECO:0000256" key="2">
    <source>
        <dbReference type="SAM" id="SignalP"/>
    </source>
</evidence>
<feature type="transmembrane region" description="Helical" evidence="1">
    <location>
        <begin position="47"/>
        <end position="71"/>
    </location>
</feature>
<accession>A0AAN9K0Z9</accession>